<dbReference type="EC" id="3.5.4.16" evidence="9"/>
<name>A0A5E6W1D1_PSEFL</name>
<proteinExistence type="inferred from homology"/>
<dbReference type="NCBIfam" id="TIGR00063">
    <property type="entry name" value="folE"/>
    <property type="match status" value="1"/>
</dbReference>
<protein>
    <recommendedName>
        <fullName evidence="9">GTP cyclohydrolase 1</fullName>
        <ecNumber evidence="9">3.5.4.16</ecNumber>
    </recommendedName>
    <alternativeName>
        <fullName evidence="9">GTP cyclohydrolase I</fullName>
        <shortName evidence="9">GTP-CH-I</shortName>
    </alternativeName>
</protein>
<dbReference type="InterPro" id="IPR018234">
    <property type="entry name" value="GTP_CycHdrlase_I_CS"/>
</dbReference>
<evidence type="ECO:0000256" key="1">
    <source>
        <dbReference type="ARBA" id="ARBA00001052"/>
    </source>
</evidence>
<sequence length="191" mass="21228">MTLSLPQNALSQSYREILIGLGENPDREGLLDTPKRAAKAMQYLCHGYEQSVEEIVNGALFASDNDEMVIVDNIELYSLCEHHMLPFIGKAHVAYIPTGKVLGLSKIARLVDMFARRLQIQENLTRQIADAVQQVTGAAGVAVVIEAQHMCMMMRGVEKQNSTMNTSVMLGAFRESSNTRQEFLQLIGRSK</sequence>
<feature type="domain" description="GTP cyclohydrolase I" evidence="10">
    <location>
        <begin position="12"/>
        <end position="187"/>
    </location>
</feature>
<comment type="catalytic activity">
    <reaction evidence="1 9">
        <text>GTP + H2O = 7,8-dihydroneopterin 3'-triphosphate + formate + H(+)</text>
        <dbReference type="Rhea" id="RHEA:17473"/>
        <dbReference type="ChEBI" id="CHEBI:15377"/>
        <dbReference type="ChEBI" id="CHEBI:15378"/>
        <dbReference type="ChEBI" id="CHEBI:15740"/>
        <dbReference type="ChEBI" id="CHEBI:37565"/>
        <dbReference type="ChEBI" id="CHEBI:58462"/>
        <dbReference type="EC" id="3.5.4.16"/>
    </reaction>
</comment>
<evidence type="ECO:0000256" key="4">
    <source>
        <dbReference type="ARBA" id="ARBA00022563"/>
    </source>
</evidence>
<dbReference type="GO" id="GO:0006730">
    <property type="term" value="P:one-carbon metabolic process"/>
    <property type="evidence" value="ECO:0007669"/>
    <property type="project" value="UniProtKB-UniRule"/>
</dbReference>
<comment type="subunit">
    <text evidence="9">Homopolymer.</text>
</comment>
<dbReference type="Proteomes" id="UP000326729">
    <property type="component" value="Unassembled WGS sequence"/>
</dbReference>
<dbReference type="Gene3D" id="3.30.1130.10">
    <property type="match status" value="1"/>
</dbReference>
<dbReference type="HAMAP" id="MF_00223">
    <property type="entry name" value="FolE"/>
    <property type="match status" value="1"/>
</dbReference>
<keyword evidence="9" id="KW-0479">Metal-binding</keyword>
<evidence type="ECO:0000313" key="11">
    <source>
        <dbReference type="EMBL" id="VVN22471.1"/>
    </source>
</evidence>
<comment type="similarity">
    <text evidence="3 9">Belongs to the GTP cyclohydrolase I family.</text>
</comment>
<evidence type="ECO:0000313" key="12">
    <source>
        <dbReference type="Proteomes" id="UP000326729"/>
    </source>
</evidence>
<evidence type="ECO:0000256" key="7">
    <source>
        <dbReference type="ARBA" id="ARBA00023134"/>
    </source>
</evidence>
<dbReference type="FunFam" id="3.30.1130.10:FF:000001">
    <property type="entry name" value="GTP cyclohydrolase 1"/>
    <property type="match status" value="1"/>
</dbReference>
<feature type="binding site" evidence="9">
    <location>
        <position position="80"/>
    </location>
    <ligand>
        <name>Zn(2+)</name>
        <dbReference type="ChEBI" id="CHEBI:29105"/>
    </ligand>
</feature>
<evidence type="ECO:0000256" key="8">
    <source>
        <dbReference type="ARBA" id="ARBA00065796"/>
    </source>
</evidence>
<comment type="pathway">
    <text evidence="2 9">Cofactor biosynthesis; 7,8-dihydroneopterin triphosphate biosynthesis; 7,8-dihydroneopterin triphosphate from GTP: step 1/1.</text>
</comment>
<dbReference type="NCBIfam" id="NF006826">
    <property type="entry name" value="PRK09347.1-3"/>
    <property type="match status" value="1"/>
</dbReference>
<dbReference type="InterPro" id="IPR001474">
    <property type="entry name" value="GTP_CycHdrlase_I"/>
</dbReference>
<dbReference type="GO" id="GO:0046654">
    <property type="term" value="P:tetrahydrofolate biosynthetic process"/>
    <property type="evidence" value="ECO:0007669"/>
    <property type="project" value="UniProtKB-UniRule"/>
</dbReference>
<comment type="subunit">
    <text evidence="8">Homomer.</text>
</comment>
<dbReference type="GO" id="GO:0008270">
    <property type="term" value="F:zinc ion binding"/>
    <property type="evidence" value="ECO:0007669"/>
    <property type="project" value="UniProtKB-UniRule"/>
</dbReference>
<dbReference type="PROSITE" id="PS00860">
    <property type="entry name" value="GTP_CYCLOHYDROL_1_2"/>
    <property type="match status" value="1"/>
</dbReference>
<evidence type="ECO:0000259" key="10">
    <source>
        <dbReference type="Pfam" id="PF01227"/>
    </source>
</evidence>
<feature type="binding site" evidence="9">
    <location>
        <position position="83"/>
    </location>
    <ligand>
        <name>Zn(2+)</name>
        <dbReference type="ChEBI" id="CHEBI:29105"/>
    </ligand>
</feature>
<keyword evidence="4 9" id="KW-0554">One-carbon metabolism</keyword>
<dbReference type="PANTHER" id="PTHR11109">
    <property type="entry name" value="GTP CYCLOHYDROLASE I"/>
    <property type="match status" value="1"/>
</dbReference>
<dbReference type="SUPFAM" id="SSF55620">
    <property type="entry name" value="Tetrahydrobiopterin biosynthesis enzymes-like"/>
    <property type="match status" value="1"/>
</dbReference>
<dbReference type="EMBL" id="CABVGY010000029">
    <property type="protein sequence ID" value="VVN22471.1"/>
    <property type="molecule type" value="Genomic_DNA"/>
</dbReference>
<dbReference type="PROSITE" id="PS00859">
    <property type="entry name" value="GTP_CYCLOHYDROL_1_1"/>
    <property type="match status" value="1"/>
</dbReference>
<dbReference type="InterPro" id="IPR043133">
    <property type="entry name" value="GTP-CH-I_C/QueF"/>
</dbReference>
<keyword evidence="7 9" id="KW-0342">GTP-binding</keyword>
<dbReference type="RefSeq" id="WP_150718047.1">
    <property type="nucleotide sequence ID" value="NZ_CABVGY010000029.1"/>
</dbReference>
<keyword evidence="5 9" id="KW-0547">Nucleotide-binding</keyword>
<dbReference type="GO" id="GO:0006729">
    <property type="term" value="P:tetrahydrobiopterin biosynthetic process"/>
    <property type="evidence" value="ECO:0007669"/>
    <property type="project" value="TreeGrafter"/>
</dbReference>
<accession>A0A5E6W1D1</accession>
<dbReference type="UniPathway" id="UPA00848">
    <property type="reaction ID" value="UER00151"/>
</dbReference>
<keyword evidence="9" id="KW-0862">Zinc</keyword>
<evidence type="ECO:0000256" key="3">
    <source>
        <dbReference type="ARBA" id="ARBA00008085"/>
    </source>
</evidence>
<dbReference type="GO" id="GO:0005737">
    <property type="term" value="C:cytoplasm"/>
    <property type="evidence" value="ECO:0007669"/>
    <property type="project" value="TreeGrafter"/>
</dbReference>
<dbReference type="InterPro" id="IPR043134">
    <property type="entry name" value="GTP-CH-I_N"/>
</dbReference>
<dbReference type="GO" id="GO:0003934">
    <property type="term" value="F:GTP cyclohydrolase I activity"/>
    <property type="evidence" value="ECO:0007669"/>
    <property type="project" value="UniProtKB-UniRule"/>
</dbReference>
<feature type="binding site" evidence="9">
    <location>
        <position position="151"/>
    </location>
    <ligand>
        <name>Zn(2+)</name>
        <dbReference type="ChEBI" id="CHEBI:29105"/>
    </ligand>
</feature>
<dbReference type="InterPro" id="IPR020602">
    <property type="entry name" value="GTP_CycHdrlase_I_dom"/>
</dbReference>
<dbReference type="Pfam" id="PF01227">
    <property type="entry name" value="GTP_cyclohydroI"/>
    <property type="match status" value="1"/>
</dbReference>
<dbReference type="CDD" id="cd00642">
    <property type="entry name" value="GTP_cyclohydro1"/>
    <property type="match status" value="1"/>
</dbReference>
<dbReference type="Gene3D" id="1.10.286.10">
    <property type="match status" value="1"/>
</dbReference>
<evidence type="ECO:0000256" key="2">
    <source>
        <dbReference type="ARBA" id="ARBA00005080"/>
    </source>
</evidence>
<dbReference type="FunFam" id="1.10.286.10:FF:000009">
    <property type="entry name" value="GTP cyclohydrolase 1"/>
    <property type="match status" value="1"/>
</dbReference>
<evidence type="ECO:0000256" key="5">
    <source>
        <dbReference type="ARBA" id="ARBA00022741"/>
    </source>
</evidence>
<dbReference type="AlphaFoldDB" id="A0A5E6W1D1"/>
<evidence type="ECO:0000256" key="6">
    <source>
        <dbReference type="ARBA" id="ARBA00022801"/>
    </source>
</evidence>
<organism evidence="11 12">
    <name type="scientific">Pseudomonas fluorescens</name>
    <dbReference type="NCBI Taxonomy" id="294"/>
    <lineage>
        <taxon>Bacteria</taxon>
        <taxon>Pseudomonadati</taxon>
        <taxon>Pseudomonadota</taxon>
        <taxon>Gammaproteobacteria</taxon>
        <taxon>Pseudomonadales</taxon>
        <taxon>Pseudomonadaceae</taxon>
        <taxon>Pseudomonas</taxon>
    </lineage>
</organism>
<gene>
    <name evidence="11" type="primary">folE_2</name>
    <name evidence="9" type="synonym">folE</name>
    <name evidence="11" type="ORF">PS659_04448</name>
</gene>
<reference evidence="11 12" key="1">
    <citation type="submission" date="2019-09" db="EMBL/GenBank/DDBJ databases">
        <authorList>
            <person name="Chandra G."/>
            <person name="Truman W A."/>
        </authorList>
    </citation>
    <scope>NUCLEOTIDE SEQUENCE [LARGE SCALE GENOMIC DNA]</scope>
    <source>
        <strain evidence="11">PS659</strain>
    </source>
</reference>
<keyword evidence="6 9" id="KW-0378">Hydrolase</keyword>
<dbReference type="PANTHER" id="PTHR11109:SF7">
    <property type="entry name" value="GTP CYCLOHYDROLASE 1"/>
    <property type="match status" value="1"/>
</dbReference>
<evidence type="ECO:0000256" key="9">
    <source>
        <dbReference type="HAMAP-Rule" id="MF_00223"/>
    </source>
</evidence>
<dbReference type="OrthoDB" id="9801207at2"/>
<dbReference type="NCBIfam" id="NF006825">
    <property type="entry name" value="PRK09347.1-2"/>
    <property type="match status" value="1"/>
</dbReference>
<dbReference type="GO" id="GO:0005525">
    <property type="term" value="F:GTP binding"/>
    <property type="evidence" value="ECO:0007669"/>
    <property type="project" value="UniProtKB-KW"/>
</dbReference>